<evidence type="ECO:0000313" key="1">
    <source>
        <dbReference type="EMBL" id="CUB07660.1"/>
    </source>
</evidence>
<organism evidence="1 2">
    <name type="scientific">Tepidiphilus thermophilus</name>
    <dbReference type="NCBI Taxonomy" id="876478"/>
    <lineage>
        <taxon>Bacteria</taxon>
        <taxon>Pseudomonadati</taxon>
        <taxon>Pseudomonadota</taxon>
        <taxon>Hydrogenophilia</taxon>
        <taxon>Hydrogenophilales</taxon>
        <taxon>Hydrogenophilaceae</taxon>
        <taxon>Tepidiphilus</taxon>
    </lineage>
</organism>
<proteinExistence type="predicted"/>
<evidence type="ECO:0008006" key="3">
    <source>
        <dbReference type="Google" id="ProtNLM"/>
    </source>
</evidence>
<evidence type="ECO:0000313" key="2">
    <source>
        <dbReference type="Proteomes" id="UP000182108"/>
    </source>
</evidence>
<sequence>MIDYFPYDPAFPDYGPAKPAELVACIDVLEHIEPEFLENVIQELSCLTTHVGFFSVHTGPAKKTLADGRNAHLIQKPTSWWLERLLPYFDIIQLTPVKRGFWVIVQHKGSDHTGMFVKRKRDYAALWGKLQRFVRRRLFSFCDRHPESAGKQRQLAN</sequence>
<name>A0A0K6IX14_9PROT</name>
<reference evidence="2" key="1">
    <citation type="submission" date="2015-08" db="EMBL/GenBank/DDBJ databases">
        <authorList>
            <person name="Babu N.S."/>
            <person name="Beckwith C.J."/>
            <person name="Beseler K.G."/>
            <person name="Brison A."/>
            <person name="Carone J.V."/>
            <person name="Caskin T.P."/>
            <person name="Diamond M."/>
            <person name="Durham M.E."/>
            <person name="Foxe J.M."/>
            <person name="Go M."/>
            <person name="Henderson B.A."/>
            <person name="Jones I.B."/>
            <person name="McGettigan J.A."/>
            <person name="Micheletti S.J."/>
            <person name="Nasrallah M.E."/>
            <person name="Ortiz D."/>
            <person name="Piller C.R."/>
            <person name="Privatt S.R."/>
            <person name="Schneider S.L."/>
            <person name="Sharp S."/>
            <person name="Smith T.C."/>
            <person name="Stanton J.D."/>
            <person name="Ullery H.E."/>
            <person name="Wilson R.J."/>
            <person name="Serrano M.G."/>
            <person name="Buck G."/>
            <person name="Lee V."/>
            <person name="Wang Y."/>
            <person name="Carvalho R."/>
            <person name="Voegtly L."/>
            <person name="Shi R."/>
            <person name="Duckworth R."/>
            <person name="Johnson A."/>
            <person name="Loviza R."/>
            <person name="Walstead R."/>
            <person name="Shah Z."/>
            <person name="Kiflezghi M."/>
            <person name="Wade K."/>
            <person name="Ball S.L."/>
            <person name="Bradley K.W."/>
            <person name="Asai D.J."/>
            <person name="Bowman C.A."/>
            <person name="Russell D.A."/>
            <person name="Pope W.H."/>
            <person name="Jacobs-Sera D."/>
            <person name="Hendrix R.W."/>
            <person name="Hatfull G.F."/>
        </authorList>
    </citation>
    <scope>NUCLEOTIDE SEQUENCE [LARGE SCALE GENOMIC DNA]</scope>
    <source>
        <strain evidence="2">JCM 19170</strain>
    </source>
</reference>
<keyword evidence="2" id="KW-1185">Reference proteome</keyword>
<dbReference type="EMBL" id="CYHH01000010">
    <property type="protein sequence ID" value="CUB07660.1"/>
    <property type="molecule type" value="Genomic_DNA"/>
</dbReference>
<dbReference type="Proteomes" id="UP000182108">
    <property type="component" value="Unassembled WGS sequence"/>
</dbReference>
<dbReference type="AlphaFoldDB" id="A0A0K6IX14"/>
<gene>
    <name evidence="1" type="ORF">Ga0061068_11014</name>
</gene>
<accession>A0A0K6IX14</accession>
<protein>
    <recommendedName>
        <fullName evidence="3">Methyltransferase domain</fullName>
    </recommendedName>
</protein>